<dbReference type="RefSeq" id="XP_003644493.1">
    <property type="nucleotide sequence ID" value="XM_003644445.1"/>
</dbReference>
<evidence type="ECO:0000256" key="3">
    <source>
        <dbReference type="ARBA" id="ARBA00022737"/>
    </source>
</evidence>
<dbReference type="InterPro" id="IPR036869">
    <property type="entry name" value="J_dom_sf"/>
</dbReference>
<reference evidence="15" key="1">
    <citation type="journal article" date="2012" name="G3 (Bethesda)">
        <title>Pichia sorbitophila, an interspecies yeast hybrid reveals early steps of genome resolution following polyploidization.</title>
        <authorList>
            <person name="Leh Louis V."/>
            <person name="Despons L."/>
            <person name="Friedrich A."/>
            <person name="Martin T."/>
            <person name="Durrens P."/>
            <person name="Casaregola S."/>
            <person name="Neuveglise C."/>
            <person name="Fairhead C."/>
            <person name="Marck C."/>
            <person name="Cruz J.A."/>
            <person name="Straub M.L."/>
            <person name="Kugler V."/>
            <person name="Sacerdot C."/>
            <person name="Uzunov Z."/>
            <person name="Thierry A."/>
            <person name="Weiss S."/>
            <person name="Bleykasten C."/>
            <person name="De Montigny J."/>
            <person name="Jacques N."/>
            <person name="Jung P."/>
            <person name="Lemaire M."/>
            <person name="Mallet S."/>
            <person name="Morel G."/>
            <person name="Richard G.F."/>
            <person name="Sarkar A."/>
            <person name="Savel G."/>
            <person name="Schacherer J."/>
            <person name="Seret M.L."/>
            <person name="Talla E."/>
            <person name="Samson G."/>
            <person name="Jubin C."/>
            <person name="Poulain J."/>
            <person name="Vacherie B."/>
            <person name="Barbe V."/>
            <person name="Pelletier E."/>
            <person name="Sherman D.J."/>
            <person name="Westhof E."/>
            <person name="Weissenbach J."/>
            <person name="Baret P.V."/>
            <person name="Wincker P."/>
            <person name="Gaillardin C."/>
            <person name="Dujon B."/>
            <person name="Souciet J.L."/>
        </authorList>
    </citation>
    <scope>NUCLEOTIDE SEQUENCE [LARGE SCALE GENOMIC DNA]</scope>
    <source>
        <strain evidence="15">CBS 270.75 / DBVPG 7215 / KCTC 17166 / NRRL Y-17582</strain>
    </source>
</reference>
<evidence type="ECO:0000259" key="13">
    <source>
        <dbReference type="PROSITE" id="PS51188"/>
    </source>
</evidence>
<evidence type="ECO:0000256" key="4">
    <source>
        <dbReference type="ARBA" id="ARBA00022771"/>
    </source>
</evidence>
<evidence type="ECO:0000256" key="10">
    <source>
        <dbReference type="PROSITE-ProRule" id="PRU00546"/>
    </source>
</evidence>
<dbReference type="EMBL" id="CP002497">
    <property type="protein sequence ID" value="AET37676.1"/>
    <property type="molecule type" value="Genomic_DNA"/>
</dbReference>
<dbReference type="GO" id="GO:0006458">
    <property type="term" value="P:'de novo' protein folding"/>
    <property type="evidence" value="ECO:0007669"/>
    <property type="project" value="EnsemblFungi"/>
</dbReference>
<dbReference type="InterPro" id="IPR001305">
    <property type="entry name" value="HSP_DnaJ_Cys-rich_dom"/>
</dbReference>
<dbReference type="GO" id="GO:0001671">
    <property type="term" value="F:ATPase activator activity"/>
    <property type="evidence" value="ECO:0007669"/>
    <property type="project" value="EnsemblFungi"/>
</dbReference>
<dbReference type="FunFam" id="2.60.260.20:FF:000005">
    <property type="entry name" value="Chaperone protein dnaJ 1, mitochondrial"/>
    <property type="match status" value="1"/>
</dbReference>
<dbReference type="SUPFAM" id="SSF49493">
    <property type="entry name" value="HSP40/DnaJ peptide-binding domain"/>
    <property type="match status" value="2"/>
</dbReference>
<dbReference type="GeneID" id="11472955"/>
<evidence type="ECO:0000313" key="14">
    <source>
        <dbReference type="EMBL" id="AET37676.1"/>
    </source>
</evidence>
<keyword evidence="15" id="KW-1185">Reference proteome</keyword>
<evidence type="ECO:0000256" key="9">
    <source>
        <dbReference type="ARBA" id="ARBA00072890"/>
    </source>
</evidence>
<dbReference type="GO" id="GO:0042026">
    <property type="term" value="P:protein refolding"/>
    <property type="evidence" value="ECO:0007669"/>
    <property type="project" value="EnsemblFungi"/>
</dbReference>
<dbReference type="eggNOG" id="KOG0715">
    <property type="taxonomic scope" value="Eukaryota"/>
</dbReference>
<dbReference type="GO" id="GO:0005524">
    <property type="term" value="F:ATP binding"/>
    <property type="evidence" value="ECO:0007669"/>
    <property type="project" value="InterPro"/>
</dbReference>
<keyword evidence="3" id="KW-0677">Repeat</keyword>
<dbReference type="PROSITE" id="PS51188">
    <property type="entry name" value="ZF_CR"/>
    <property type="match status" value="1"/>
</dbReference>
<dbReference type="GO" id="GO:0006515">
    <property type="term" value="P:protein quality control for misfolded or incompletely synthesized proteins"/>
    <property type="evidence" value="ECO:0007669"/>
    <property type="project" value="EnsemblFungi"/>
</dbReference>
<dbReference type="GO" id="GO:0072655">
    <property type="term" value="P:establishment of protein localization to mitochondrion"/>
    <property type="evidence" value="ECO:0007669"/>
    <property type="project" value="UniProtKB-ARBA"/>
</dbReference>
<gene>
    <name evidence="14" type="ordered locus">Ecym_1450</name>
</gene>
<dbReference type="InterPro" id="IPR001623">
    <property type="entry name" value="DnaJ_domain"/>
</dbReference>
<dbReference type="AlphaFoldDB" id="G8JMF9"/>
<dbReference type="FunFam" id="1.10.287.110:FF:000053">
    <property type="entry name" value="Putative Mitochondrial DnaJ chaperone"/>
    <property type="match status" value="1"/>
</dbReference>
<organism evidence="14 15">
    <name type="scientific">Eremothecium cymbalariae (strain CBS 270.75 / DBVPG 7215 / KCTC 17166 / NRRL Y-17582)</name>
    <name type="common">Yeast</name>
    <dbReference type="NCBI Taxonomy" id="931890"/>
    <lineage>
        <taxon>Eukaryota</taxon>
        <taxon>Fungi</taxon>
        <taxon>Dikarya</taxon>
        <taxon>Ascomycota</taxon>
        <taxon>Saccharomycotina</taxon>
        <taxon>Saccharomycetes</taxon>
        <taxon>Saccharomycetales</taxon>
        <taxon>Saccharomycetaceae</taxon>
        <taxon>Eremothecium</taxon>
    </lineage>
</organism>
<dbReference type="Pfam" id="PF01556">
    <property type="entry name" value="DnaJ_C"/>
    <property type="match status" value="1"/>
</dbReference>
<dbReference type="SUPFAM" id="SSF57938">
    <property type="entry name" value="DnaJ/Hsp40 cysteine-rich domain"/>
    <property type="match status" value="1"/>
</dbReference>
<dbReference type="FunFam" id="2.10.230.10:FF:000001">
    <property type="entry name" value="DnaJ subfamily A member 2"/>
    <property type="match status" value="1"/>
</dbReference>
<dbReference type="Gene3D" id="2.60.260.20">
    <property type="entry name" value="Urease metallochaperone UreE, N-terminal domain"/>
    <property type="match status" value="2"/>
</dbReference>
<protein>
    <recommendedName>
        <fullName evidence="9">DnaJ homolog 1, mitochondrial</fullName>
    </recommendedName>
</protein>
<accession>G8JMF9</accession>
<keyword evidence="5 10" id="KW-0862">Zinc</keyword>
<comment type="subcellular location">
    <subcellularLocation>
        <location evidence="1">Mitochondrion</location>
    </subcellularLocation>
</comment>
<dbReference type="CDD" id="cd06257">
    <property type="entry name" value="DnaJ"/>
    <property type="match status" value="1"/>
</dbReference>
<name>G8JMF9_ERECY</name>
<dbReference type="OMA" id="MATDYYA"/>
<dbReference type="Proteomes" id="UP000006790">
    <property type="component" value="Chromosome 1"/>
</dbReference>
<dbReference type="Pfam" id="PF00226">
    <property type="entry name" value="DnaJ"/>
    <property type="match status" value="1"/>
</dbReference>
<evidence type="ECO:0000256" key="7">
    <source>
        <dbReference type="ARBA" id="ARBA00023128"/>
    </source>
</evidence>
<dbReference type="CDD" id="cd10719">
    <property type="entry name" value="DnaJ_zf"/>
    <property type="match status" value="1"/>
</dbReference>
<dbReference type="PANTHER" id="PTHR43096:SF52">
    <property type="entry name" value="DNAJ HOMOLOG 1, MITOCHONDRIAL-RELATED"/>
    <property type="match status" value="1"/>
</dbReference>
<evidence type="ECO:0000256" key="2">
    <source>
        <dbReference type="ARBA" id="ARBA00022723"/>
    </source>
</evidence>
<dbReference type="GO" id="GO:0009408">
    <property type="term" value="P:response to heat"/>
    <property type="evidence" value="ECO:0007669"/>
    <property type="project" value="EnsemblFungi"/>
</dbReference>
<dbReference type="GO" id="GO:0005759">
    <property type="term" value="C:mitochondrial matrix"/>
    <property type="evidence" value="ECO:0007669"/>
    <property type="project" value="EnsemblFungi"/>
</dbReference>
<dbReference type="STRING" id="931890.G8JMF9"/>
<keyword evidence="6" id="KW-0809">Transit peptide</keyword>
<dbReference type="CDD" id="cd10747">
    <property type="entry name" value="DnaJ_C"/>
    <property type="match status" value="1"/>
</dbReference>
<feature type="domain" description="J" evidence="12">
    <location>
        <begin position="51"/>
        <end position="115"/>
    </location>
</feature>
<dbReference type="PROSITE" id="PS00636">
    <property type="entry name" value="DNAJ_1"/>
    <property type="match status" value="1"/>
</dbReference>
<dbReference type="InterPro" id="IPR002939">
    <property type="entry name" value="DnaJ_C"/>
</dbReference>
<proteinExistence type="inferred from homology"/>
<dbReference type="InterPro" id="IPR018253">
    <property type="entry name" value="DnaJ_domain_CS"/>
</dbReference>
<dbReference type="HOGENOM" id="CLU_017633_0_3_1"/>
<feature type="compositionally biased region" description="Polar residues" evidence="11">
    <location>
        <begin position="454"/>
        <end position="465"/>
    </location>
</feature>
<dbReference type="InterPro" id="IPR008971">
    <property type="entry name" value="HSP40/DnaJ_pept-bd"/>
</dbReference>
<dbReference type="GO" id="GO:0051082">
    <property type="term" value="F:unfolded protein binding"/>
    <property type="evidence" value="ECO:0007669"/>
    <property type="project" value="EnsemblFungi"/>
</dbReference>
<dbReference type="GO" id="GO:0031072">
    <property type="term" value="F:heat shock protein binding"/>
    <property type="evidence" value="ECO:0007669"/>
    <property type="project" value="InterPro"/>
</dbReference>
<dbReference type="OrthoDB" id="10256793at2759"/>
<dbReference type="InParanoid" id="G8JMF9"/>
<evidence type="ECO:0000256" key="1">
    <source>
        <dbReference type="ARBA" id="ARBA00004173"/>
    </source>
</evidence>
<evidence type="ECO:0000256" key="11">
    <source>
        <dbReference type="SAM" id="MobiDB-lite"/>
    </source>
</evidence>
<evidence type="ECO:0000256" key="6">
    <source>
        <dbReference type="ARBA" id="ARBA00022946"/>
    </source>
</evidence>
<dbReference type="Gene3D" id="2.10.230.10">
    <property type="entry name" value="Heat shock protein DnaJ, cysteine-rich domain"/>
    <property type="match status" value="1"/>
</dbReference>
<evidence type="ECO:0000259" key="12">
    <source>
        <dbReference type="PROSITE" id="PS50076"/>
    </source>
</evidence>
<keyword evidence="7" id="KW-0496">Mitochondrion</keyword>
<sequence>MFRLLIGRSSGRVLLKRQAAGFSNVASGRFCNGVFGRTFHSGRRLCQEIRDPYETLGVSRDASTSQIKKAYYKLAKKYHPDINKDEGAEKKFHDLQNAYEILSDESKRSQYDQFGAAAFSQGGAAGPGNGAGGFQGGFAGFGGFEGFGDFGGINFEDLFGAAFRGGSGSGASGARGRNGANFVREYKGDSIHVPFNVSFKDAVFGLKGIKLKYSAYDQCGTCAGSGLKSGAKRSSCSICHGTGTQMHVRAGFQMASTCTQCNGEGSSIRRSDQCSSCRGEGVVFNRQKEIDVDLPHGLQDGDVVKVPSQGSFPHVQVDPEMSHTIRTRRGDLLIQIRVERDPRFQIRNNYDIWYTQDIPITTAALGGVVNIPTVDGEQLRLKIAPGTQHEQVVSVPNKGVPKGLTASRGDMKVQYKISLRKPQSKAEKYLWEALADVTGDNTAKRTENLGSSFCAQKSSANSTPENPDEPSTLGKLERFISNAFKSIKGENK</sequence>
<dbReference type="PANTHER" id="PTHR43096">
    <property type="entry name" value="DNAJ HOMOLOG 1, MITOCHONDRIAL-RELATED"/>
    <property type="match status" value="1"/>
</dbReference>
<dbReference type="FunCoup" id="G8JMF9">
    <property type="interactions" value="930"/>
</dbReference>
<keyword evidence="4 10" id="KW-0863">Zinc-finger</keyword>
<dbReference type="SUPFAM" id="SSF46565">
    <property type="entry name" value="Chaperone J-domain"/>
    <property type="match status" value="1"/>
</dbReference>
<dbReference type="SMART" id="SM00271">
    <property type="entry name" value="DnaJ"/>
    <property type="match status" value="1"/>
</dbReference>
<dbReference type="HAMAP" id="MF_01152">
    <property type="entry name" value="DnaJ"/>
    <property type="match status" value="1"/>
</dbReference>
<dbReference type="Pfam" id="PF00684">
    <property type="entry name" value="DnaJ_CXXCXGXG"/>
    <property type="match status" value="1"/>
</dbReference>
<keyword evidence="8" id="KW-0143">Chaperone</keyword>
<evidence type="ECO:0000256" key="8">
    <source>
        <dbReference type="ARBA" id="ARBA00023186"/>
    </source>
</evidence>
<feature type="region of interest" description="Disordered" evidence="11">
    <location>
        <begin position="454"/>
        <end position="475"/>
    </location>
</feature>
<dbReference type="PRINTS" id="PR00625">
    <property type="entry name" value="JDOMAIN"/>
</dbReference>
<evidence type="ECO:0000313" key="15">
    <source>
        <dbReference type="Proteomes" id="UP000006790"/>
    </source>
</evidence>
<evidence type="ECO:0000256" key="5">
    <source>
        <dbReference type="ARBA" id="ARBA00022833"/>
    </source>
</evidence>
<dbReference type="InterPro" id="IPR012724">
    <property type="entry name" value="DnaJ"/>
</dbReference>
<dbReference type="PROSITE" id="PS50076">
    <property type="entry name" value="DNAJ_2"/>
    <property type="match status" value="1"/>
</dbReference>
<keyword evidence="2 10" id="KW-0479">Metal-binding</keyword>
<dbReference type="Gene3D" id="1.10.287.110">
    <property type="entry name" value="DnaJ domain"/>
    <property type="match status" value="1"/>
</dbReference>
<dbReference type="KEGG" id="erc:Ecym_1450"/>
<dbReference type="GO" id="GO:0008270">
    <property type="term" value="F:zinc ion binding"/>
    <property type="evidence" value="ECO:0007669"/>
    <property type="project" value="UniProtKB-KW"/>
</dbReference>
<feature type="zinc finger region" description="CR-type" evidence="10">
    <location>
        <begin position="206"/>
        <end position="286"/>
    </location>
</feature>
<feature type="domain" description="CR-type" evidence="13">
    <location>
        <begin position="206"/>
        <end position="286"/>
    </location>
</feature>
<dbReference type="InterPro" id="IPR036410">
    <property type="entry name" value="HSP_DnaJ_Cys-rich_dom_sf"/>
</dbReference>